<accession>A0A9J6QKM8</accession>
<dbReference type="Gene3D" id="3.30.110.170">
    <property type="entry name" value="Protein of unknown function (DUF541), domain 1"/>
    <property type="match status" value="1"/>
</dbReference>
<dbReference type="Gene3D" id="3.30.70.2970">
    <property type="entry name" value="Protein of unknown function (DUF541), domain 2"/>
    <property type="match status" value="1"/>
</dbReference>
<evidence type="ECO:0000313" key="2">
    <source>
        <dbReference type="Proteomes" id="UP001065549"/>
    </source>
</evidence>
<dbReference type="AlphaFoldDB" id="A0A9J6QKM8"/>
<reference evidence="1" key="1">
    <citation type="submission" date="2022-09" db="EMBL/GenBank/DDBJ databases">
        <title>Culturomic study of gut microbiota in children with autism spectrum disorder.</title>
        <authorList>
            <person name="Efimov B.A."/>
            <person name="Chaplin A.V."/>
            <person name="Sokolova S.R."/>
            <person name="Pikina A.P."/>
            <person name="Korzhanova M."/>
            <person name="Belova V."/>
            <person name="Korostin D."/>
        </authorList>
    </citation>
    <scope>NUCLEOTIDE SEQUENCE</scope>
    <source>
        <strain evidence="1">ASD5510</strain>
    </source>
</reference>
<keyword evidence="2" id="KW-1185">Reference proteome</keyword>
<dbReference type="Pfam" id="PF04402">
    <property type="entry name" value="SIMPL"/>
    <property type="match status" value="1"/>
</dbReference>
<dbReference type="RefSeq" id="WP_148395311.1">
    <property type="nucleotide sequence ID" value="NZ_JAJAGH010000006.1"/>
</dbReference>
<comment type="caution">
    <text evidence="1">The sequence shown here is derived from an EMBL/GenBank/DDBJ whole genome shotgun (WGS) entry which is preliminary data.</text>
</comment>
<dbReference type="GO" id="GO:0006974">
    <property type="term" value="P:DNA damage response"/>
    <property type="evidence" value="ECO:0007669"/>
    <property type="project" value="TreeGrafter"/>
</dbReference>
<protein>
    <submittedName>
        <fullName evidence="1">SIMPL domain-containing protein</fullName>
    </submittedName>
</protein>
<dbReference type="PANTHER" id="PTHR34387:SF2">
    <property type="entry name" value="SLR1258 PROTEIN"/>
    <property type="match status" value="1"/>
</dbReference>
<organism evidence="1 2">
    <name type="scientific">Hominibacterium faecale</name>
    <dbReference type="NCBI Taxonomy" id="2839743"/>
    <lineage>
        <taxon>Bacteria</taxon>
        <taxon>Bacillati</taxon>
        <taxon>Bacillota</taxon>
        <taxon>Clostridia</taxon>
        <taxon>Peptostreptococcales</taxon>
        <taxon>Anaerovoracaceae</taxon>
        <taxon>Hominibacterium</taxon>
    </lineage>
</organism>
<dbReference type="Proteomes" id="UP001065549">
    <property type="component" value="Unassembled WGS sequence"/>
</dbReference>
<dbReference type="InterPro" id="IPR007497">
    <property type="entry name" value="SIMPL/DUF541"/>
</dbReference>
<name>A0A9J6QKM8_9FIRM</name>
<dbReference type="PANTHER" id="PTHR34387">
    <property type="entry name" value="SLR1258 PROTEIN"/>
    <property type="match status" value="1"/>
</dbReference>
<dbReference type="InterPro" id="IPR052022">
    <property type="entry name" value="26kDa_periplasmic_antigen"/>
</dbReference>
<dbReference type="EMBL" id="JAOSHN010000002">
    <property type="protein sequence ID" value="MCU7378040.1"/>
    <property type="molecule type" value="Genomic_DNA"/>
</dbReference>
<evidence type="ECO:0000313" key="1">
    <source>
        <dbReference type="EMBL" id="MCU7378040.1"/>
    </source>
</evidence>
<gene>
    <name evidence="1" type="ORF">OBO34_06695</name>
</gene>
<sequence>MLRTITVKGVGKILTKPDFVVLSMKLKAKDEEYDKAMDKAAEQLIQLNDSLVSIGLEKDAVKTTNFHVDTDYDSYKDKQGNYQKVFNGFVCSHQLKLSFDFDMKKLSRALATIAKCLAHPELSISFTVKDATAVKENLLREAASNAKRKAELLCEASGVKLGQLLSIDYNWSELNIYSNTRYSLAEEYLYDAAPVMENSIEIEPDDIHVSDTATFVWEIE</sequence>
<proteinExistence type="predicted"/>